<keyword evidence="5 8" id="KW-0067">ATP-binding</keyword>
<evidence type="ECO:0000259" key="7">
    <source>
        <dbReference type="PROSITE" id="PS50893"/>
    </source>
</evidence>
<keyword evidence="9" id="KW-1185">Reference proteome</keyword>
<dbReference type="PROSITE" id="PS00211">
    <property type="entry name" value="ABC_TRANSPORTER_1"/>
    <property type="match status" value="1"/>
</dbReference>
<dbReference type="InterPro" id="IPR027417">
    <property type="entry name" value="P-loop_NTPase"/>
</dbReference>
<evidence type="ECO:0000313" key="9">
    <source>
        <dbReference type="Proteomes" id="UP000184529"/>
    </source>
</evidence>
<dbReference type="OrthoDB" id="9776369at2"/>
<dbReference type="InterPro" id="IPR017871">
    <property type="entry name" value="ABC_transporter-like_CS"/>
</dbReference>
<evidence type="ECO:0000256" key="6">
    <source>
        <dbReference type="ARBA" id="ARBA00023136"/>
    </source>
</evidence>
<dbReference type="EMBL" id="FQZM01000037">
    <property type="protein sequence ID" value="SHJ49222.1"/>
    <property type="molecule type" value="Genomic_DNA"/>
</dbReference>
<feature type="domain" description="ABC transporter" evidence="7">
    <location>
        <begin position="2"/>
        <end position="249"/>
    </location>
</feature>
<dbReference type="STRING" id="1121432.SAMN02745219_02678"/>
<keyword evidence="2" id="KW-0813">Transport</keyword>
<dbReference type="AlphaFoldDB" id="A0A1M6JRC8"/>
<sequence length="266" mass="29329">MLKLDNVHKIFHPGGVNEKVALRGVTLHVRPGDVVTIIGSNGAGKSTLLNVVAGVYEVDTGKVILDNQDITRWPEHIRAAHIGRVFQDPLRGTAASMTIEENLALALRRGRPRRLRRGITQAERQLFKERLALLGLGLEDRLTTRVGLLSGGQRQALTVLMATIATPKILLLDEHTAALDPRTAATVLELTERIIARHRLTTLMVTHNLAQALHTGNRTVMMHEGRIILDLYGPEREKTTVADLLKMFEQASGNAFTYDRVLLSGS</sequence>
<gene>
    <name evidence="8" type="ORF">SAMN02745219_02678</name>
</gene>
<keyword evidence="4" id="KW-0547">Nucleotide-binding</keyword>
<evidence type="ECO:0000313" key="8">
    <source>
        <dbReference type="EMBL" id="SHJ49222.1"/>
    </source>
</evidence>
<dbReference type="SUPFAM" id="SSF52540">
    <property type="entry name" value="P-loop containing nucleoside triphosphate hydrolases"/>
    <property type="match status" value="1"/>
</dbReference>
<organism evidence="8 9">
    <name type="scientific">Desulfofundulus thermosubterraneus DSM 16057</name>
    <dbReference type="NCBI Taxonomy" id="1121432"/>
    <lineage>
        <taxon>Bacteria</taxon>
        <taxon>Bacillati</taxon>
        <taxon>Bacillota</taxon>
        <taxon>Clostridia</taxon>
        <taxon>Eubacteriales</taxon>
        <taxon>Peptococcaceae</taxon>
        <taxon>Desulfofundulus</taxon>
    </lineage>
</organism>
<dbReference type="GO" id="GO:0005886">
    <property type="term" value="C:plasma membrane"/>
    <property type="evidence" value="ECO:0007669"/>
    <property type="project" value="UniProtKB-SubCell"/>
</dbReference>
<keyword evidence="6" id="KW-0472">Membrane</keyword>
<reference evidence="9" key="1">
    <citation type="submission" date="2016-11" db="EMBL/GenBank/DDBJ databases">
        <authorList>
            <person name="Varghese N."/>
            <person name="Submissions S."/>
        </authorList>
    </citation>
    <scope>NUCLEOTIDE SEQUENCE [LARGE SCALE GENOMIC DNA]</scope>
    <source>
        <strain evidence="9">DSM 16057</strain>
    </source>
</reference>
<dbReference type="GO" id="GO:0016887">
    <property type="term" value="F:ATP hydrolysis activity"/>
    <property type="evidence" value="ECO:0007669"/>
    <property type="project" value="InterPro"/>
</dbReference>
<evidence type="ECO:0000256" key="3">
    <source>
        <dbReference type="ARBA" id="ARBA00022475"/>
    </source>
</evidence>
<evidence type="ECO:0000256" key="1">
    <source>
        <dbReference type="ARBA" id="ARBA00004202"/>
    </source>
</evidence>
<protein>
    <submittedName>
        <fullName evidence="8">Putative ABC transport system ATP-binding protein</fullName>
    </submittedName>
</protein>
<dbReference type="Pfam" id="PF00005">
    <property type="entry name" value="ABC_tran"/>
    <property type="match status" value="1"/>
</dbReference>
<dbReference type="Gene3D" id="3.40.50.300">
    <property type="entry name" value="P-loop containing nucleotide triphosphate hydrolases"/>
    <property type="match status" value="1"/>
</dbReference>
<evidence type="ECO:0000256" key="4">
    <source>
        <dbReference type="ARBA" id="ARBA00022741"/>
    </source>
</evidence>
<dbReference type="PROSITE" id="PS50893">
    <property type="entry name" value="ABC_TRANSPORTER_2"/>
    <property type="match status" value="1"/>
</dbReference>
<evidence type="ECO:0000256" key="5">
    <source>
        <dbReference type="ARBA" id="ARBA00022840"/>
    </source>
</evidence>
<dbReference type="PANTHER" id="PTHR42788">
    <property type="entry name" value="TAURINE IMPORT ATP-BINDING PROTEIN-RELATED"/>
    <property type="match status" value="1"/>
</dbReference>
<proteinExistence type="predicted"/>
<dbReference type="InterPro" id="IPR003593">
    <property type="entry name" value="AAA+_ATPase"/>
</dbReference>
<keyword evidence="3" id="KW-1003">Cell membrane</keyword>
<name>A0A1M6JRC8_9FIRM</name>
<dbReference type="InterPro" id="IPR003439">
    <property type="entry name" value="ABC_transporter-like_ATP-bd"/>
</dbReference>
<evidence type="ECO:0000256" key="2">
    <source>
        <dbReference type="ARBA" id="ARBA00022448"/>
    </source>
</evidence>
<dbReference type="Proteomes" id="UP000184529">
    <property type="component" value="Unassembled WGS sequence"/>
</dbReference>
<dbReference type="InterPro" id="IPR050166">
    <property type="entry name" value="ABC_transporter_ATP-bind"/>
</dbReference>
<accession>A0A1M6JRC8</accession>
<dbReference type="PANTHER" id="PTHR42788:SF7">
    <property type="entry name" value="NITRATE ABC TRANSPORTER ATP-BINDING PROTEIN"/>
    <property type="match status" value="1"/>
</dbReference>
<dbReference type="SMART" id="SM00382">
    <property type="entry name" value="AAA"/>
    <property type="match status" value="1"/>
</dbReference>
<dbReference type="RefSeq" id="WP_072870333.1">
    <property type="nucleotide sequence ID" value="NZ_FQZM01000037.1"/>
</dbReference>
<dbReference type="GO" id="GO:0005524">
    <property type="term" value="F:ATP binding"/>
    <property type="evidence" value="ECO:0007669"/>
    <property type="project" value="UniProtKB-KW"/>
</dbReference>
<comment type="subcellular location">
    <subcellularLocation>
        <location evidence="1">Cell membrane</location>
        <topology evidence="1">Peripheral membrane protein</topology>
    </subcellularLocation>
</comment>